<dbReference type="KEGG" id="acr:Acry_1944"/>
<dbReference type="NCBIfam" id="NF004359">
    <property type="entry name" value="PRK05738.1-3"/>
    <property type="match status" value="1"/>
</dbReference>
<evidence type="ECO:0000256" key="6">
    <source>
        <dbReference type="HAMAP-Rule" id="MF_01369"/>
    </source>
</evidence>
<dbReference type="HOGENOM" id="CLU_037562_3_1_5"/>
<dbReference type="STRING" id="349163.Acry_1944"/>
<sequence>MSETAEKKAAPKKPVLSREAMFDIIRGPLITEKATALSEKNQVGFKVSLDATKPGIKAAVETLFGVKVLSVNTLVQKGKTKRFKGRPGRRSDFKKAFVTLAEGQSIDFTTRLA</sequence>
<evidence type="ECO:0000313" key="9">
    <source>
        <dbReference type="Proteomes" id="UP000000245"/>
    </source>
</evidence>
<dbReference type="Proteomes" id="UP000000245">
    <property type="component" value="Chromosome"/>
</dbReference>
<evidence type="ECO:0000256" key="5">
    <source>
        <dbReference type="ARBA" id="ARBA00023274"/>
    </source>
</evidence>
<comment type="subunit">
    <text evidence="6">Part of the 50S ribosomal subunit. Contacts protein L29, and trigger factor when it is bound to the ribosome.</text>
</comment>
<comment type="function">
    <text evidence="6">One of the early assembly proteins it binds 23S rRNA. One of the proteins that surrounds the polypeptide exit tunnel on the outside of the ribosome. Forms the main docking site for trigger factor binding to the ribosome.</text>
</comment>
<protein>
    <recommendedName>
        <fullName evidence="6">Large ribosomal subunit protein uL23</fullName>
    </recommendedName>
</protein>
<organism evidence="8 9">
    <name type="scientific">Acidiphilium cryptum (strain JF-5)</name>
    <dbReference type="NCBI Taxonomy" id="349163"/>
    <lineage>
        <taxon>Bacteria</taxon>
        <taxon>Pseudomonadati</taxon>
        <taxon>Pseudomonadota</taxon>
        <taxon>Alphaproteobacteria</taxon>
        <taxon>Acetobacterales</taxon>
        <taxon>Acidocellaceae</taxon>
        <taxon>Acidiphilium</taxon>
    </lineage>
</organism>
<dbReference type="GO" id="GO:0019843">
    <property type="term" value="F:rRNA binding"/>
    <property type="evidence" value="ECO:0007669"/>
    <property type="project" value="UniProtKB-UniRule"/>
</dbReference>
<dbReference type="eggNOG" id="COG0089">
    <property type="taxonomic scope" value="Bacteria"/>
</dbReference>
<name>A5FZW3_ACICJ</name>
<gene>
    <name evidence="6" type="primary">rplW</name>
    <name evidence="8" type="ordered locus">Acry_1944</name>
</gene>
<dbReference type="InterPro" id="IPR001014">
    <property type="entry name" value="Ribosomal_uL23_CS"/>
</dbReference>
<comment type="similarity">
    <text evidence="1 6 7">Belongs to the universal ribosomal protein uL23 family.</text>
</comment>
<dbReference type="InterPro" id="IPR012677">
    <property type="entry name" value="Nucleotide-bd_a/b_plait_sf"/>
</dbReference>
<keyword evidence="5 6" id="KW-0687">Ribonucleoprotein</keyword>
<dbReference type="Gene3D" id="3.30.70.330">
    <property type="match status" value="1"/>
</dbReference>
<dbReference type="GO" id="GO:0005840">
    <property type="term" value="C:ribosome"/>
    <property type="evidence" value="ECO:0007669"/>
    <property type="project" value="UniProtKB-KW"/>
</dbReference>
<evidence type="ECO:0000256" key="2">
    <source>
        <dbReference type="ARBA" id="ARBA00022730"/>
    </source>
</evidence>
<dbReference type="InterPro" id="IPR012678">
    <property type="entry name" value="Ribosomal_uL23/eL15/eS24_sf"/>
</dbReference>
<evidence type="ECO:0000256" key="4">
    <source>
        <dbReference type="ARBA" id="ARBA00022980"/>
    </source>
</evidence>
<keyword evidence="9" id="KW-1185">Reference proteome</keyword>
<dbReference type="HAMAP" id="MF_01369_B">
    <property type="entry name" value="Ribosomal_uL23_B"/>
    <property type="match status" value="1"/>
</dbReference>
<dbReference type="PROSITE" id="PS00050">
    <property type="entry name" value="RIBOSOMAL_L23"/>
    <property type="match status" value="1"/>
</dbReference>
<evidence type="ECO:0000256" key="7">
    <source>
        <dbReference type="RuleBase" id="RU003934"/>
    </source>
</evidence>
<dbReference type="InterPro" id="IPR013025">
    <property type="entry name" value="Ribosomal_uL23-like"/>
</dbReference>
<dbReference type="FunFam" id="3.30.70.330:FF:000001">
    <property type="entry name" value="50S ribosomal protein L23"/>
    <property type="match status" value="1"/>
</dbReference>
<dbReference type="NCBIfam" id="NF004360">
    <property type="entry name" value="PRK05738.1-5"/>
    <property type="match status" value="1"/>
</dbReference>
<dbReference type="GO" id="GO:0006412">
    <property type="term" value="P:translation"/>
    <property type="evidence" value="ECO:0007669"/>
    <property type="project" value="UniProtKB-UniRule"/>
</dbReference>
<dbReference type="AlphaFoldDB" id="A5FZW3"/>
<evidence type="ECO:0000256" key="1">
    <source>
        <dbReference type="ARBA" id="ARBA00006700"/>
    </source>
</evidence>
<dbReference type="SUPFAM" id="SSF54189">
    <property type="entry name" value="Ribosomal proteins S24e, L23 and L15e"/>
    <property type="match status" value="1"/>
</dbReference>
<reference evidence="8 9" key="1">
    <citation type="submission" date="2007-05" db="EMBL/GenBank/DDBJ databases">
        <title>Complete sequence of chromosome of Acidiphilium cryptum JF-5.</title>
        <authorList>
            <consortium name="US DOE Joint Genome Institute"/>
            <person name="Copeland A."/>
            <person name="Lucas S."/>
            <person name="Lapidus A."/>
            <person name="Barry K."/>
            <person name="Detter J.C."/>
            <person name="Glavina del Rio T."/>
            <person name="Hammon N."/>
            <person name="Israni S."/>
            <person name="Dalin E."/>
            <person name="Tice H."/>
            <person name="Pitluck S."/>
            <person name="Sims D."/>
            <person name="Brettin T."/>
            <person name="Bruce D."/>
            <person name="Han C."/>
            <person name="Schmutz J."/>
            <person name="Larimer F."/>
            <person name="Land M."/>
            <person name="Hauser L."/>
            <person name="Kyrpides N."/>
            <person name="Kim E."/>
            <person name="Magnuson T."/>
            <person name="Richardson P."/>
        </authorList>
    </citation>
    <scope>NUCLEOTIDE SEQUENCE [LARGE SCALE GENOMIC DNA]</scope>
    <source>
        <strain evidence="8 9">JF-5</strain>
    </source>
</reference>
<evidence type="ECO:0000256" key="3">
    <source>
        <dbReference type="ARBA" id="ARBA00022884"/>
    </source>
</evidence>
<dbReference type="GO" id="GO:1990904">
    <property type="term" value="C:ribonucleoprotein complex"/>
    <property type="evidence" value="ECO:0007669"/>
    <property type="project" value="UniProtKB-KW"/>
</dbReference>
<dbReference type="Pfam" id="PF00276">
    <property type="entry name" value="Ribosomal_L23"/>
    <property type="match status" value="1"/>
</dbReference>
<proteinExistence type="inferred from homology"/>
<dbReference type="EMBL" id="CP000697">
    <property type="protein sequence ID" value="ABQ31145.1"/>
    <property type="molecule type" value="Genomic_DNA"/>
</dbReference>
<evidence type="ECO:0000313" key="8">
    <source>
        <dbReference type="EMBL" id="ABQ31145.1"/>
    </source>
</evidence>
<keyword evidence="2 6" id="KW-0699">rRNA-binding</keyword>
<dbReference type="NCBIfam" id="NF004363">
    <property type="entry name" value="PRK05738.2-4"/>
    <property type="match status" value="1"/>
</dbReference>
<accession>A5FZW3</accession>
<dbReference type="PANTHER" id="PTHR11620">
    <property type="entry name" value="60S RIBOSOMAL PROTEIN L23A"/>
    <property type="match status" value="1"/>
</dbReference>
<keyword evidence="4 6" id="KW-0689">Ribosomal protein</keyword>
<keyword evidence="3 6" id="KW-0694">RNA-binding</keyword>
<dbReference type="GO" id="GO:0003735">
    <property type="term" value="F:structural constituent of ribosome"/>
    <property type="evidence" value="ECO:0007669"/>
    <property type="project" value="InterPro"/>
</dbReference>